<dbReference type="InterPro" id="IPR029035">
    <property type="entry name" value="DHS-like_NAD/FAD-binding_dom"/>
</dbReference>
<gene>
    <name evidence="3" type="ORF">ENI34_09155</name>
</gene>
<reference evidence="3" key="1">
    <citation type="journal article" date="2020" name="mSystems">
        <title>Genome- and Community-Level Interaction Insights into Carbon Utilization and Element Cycling Functions of Hydrothermarchaeota in Hydrothermal Sediment.</title>
        <authorList>
            <person name="Zhou Z."/>
            <person name="Liu Y."/>
            <person name="Xu W."/>
            <person name="Pan J."/>
            <person name="Luo Z.H."/>
            <person name="Li M."/>
        </authorList>
    </citation>
    <scope>NUCLEOTIDE SEQUENCE</scope>
    <source>
        <strain evidence="3">HyVt-388</strain>
    </source>
</reference>
<accession>A0A9C9K0U6</accession>
<comment type="similarity">
    <text evidence="1">Belongs to the deoxyhypusine synthase family.</text>
</comment>
<dbReference type="InterPro" id="IPR002773">
    <property type="entry name" value="Deoxyhypusine_synthase"/>
</dbReference>
<dbReference type="Proteomes" id="UP000885826">
    <property type="component" value="Unassembled WGS sequence"/>
</dbReference>
<dbReference type="SUPFAM" id="SSF52467">
    <property type="entry name" value="DHS-like NAD/FAD-binding domain"/>
    <property type="match status" value="1"/>
</dbReference>
<keyword evidence="2" id="KW-0808">Transferase</keyword>
<protein>
    <submittedName>
        <fullName evidence="3">Deoxyhypusine synthase</fullName>
    </submittedName>
</protein>
<evidence type="ECO:0000313" key="3">
    <source>
        <dbReference type="EMBL" id="HEC79285.1"/>
    </source>
</evidence>
<dbReference type="AlphaFoldDB" id="A0A9C9K0U6"/>
<evidence type="ECO:0000256" key="2">
    <source>
        <dbReference type="ARBA" id="ARBA00022679"/>
    </source>
</evidence>
<dbReference type="EMBL" id="DRIG01000095">
    <property type="protein sequence ID" value="HEC79285.1"/>
    <property type="molecule type" value="Genomic_DNA"/>
</dbReference>
<organism evidence="3 4">
    <name type="scientific">candidate division WOR-3 bacterium</name>
    <dbReference type="NCBI Taxonomy" id="2052148"/>
    <lineage>
        <taxon>Bacteria</taxon>
        <taxon>Bacteria division WOR-3</taxon>
    </lineage>
</organism>
<dbReference type="InterPro" id="IPR036982">
    <property type="entry name" value="Deoxyhypusine_synthase_sf"/>
</dbReference>
<dbReference type="GO" id="GO:0034038">
    <property type="term" value="F:deoxyhypusine synthase activity"/>
    <property type="evidence" value="ECO:0007669"/>
    <property type="project" value="TreeGrafter"/>
</dbReference>
<dbReference type="NCBIfam" id="NF001980">
    <property type="entry name" value="PRK00770.1"/>
    <property type="match status" value="1"/>
</dbReference>
<dbReference type="PANTHER" id="PTHR11703">
    <property type="entry name" value="DEOXYHYPUSINE SYNTHASE"/>
    <property type="match status" value="1"/>
</dbReference>
<evidence type="ECO:0000313" key="4">
    <source>
        <dbReference type="Proteomes" id="UP000885826"/>
    </source>
</evidence>
<comment type="caution">
    <text evidence="3">The sequence shown here is derived from an EMBL/GenBank/DDBJ whole genome shotgun (WGS) entry which is preliminary data.</text>
</comment>
<name>A0A9C9K0U6_UNCW3</name>
<dbReference type="Pfam" id="PF01916">
    <property type="entry name" value="DS"/>
    <property type="match status" value="1"/>
</dbReference>
<dbReference type="PANTHER" id="PTHR11703:SF2">
    <property type="entry name" value="DEOXYHYPUSINE SYNTHASE-LIKE PROTEIN"/>
    <property type="match status" value="1"/>
</dbReference>
<dbReference type="GO" id="GO:0005737">
    <property type="term" value="C:cytoplasm"/>
    <property type="evidence" value="ECO:0007669"/>
    <property type="project" value="TreeGrafter"/>
</dbReference>
<sequence length="387" mass="44001">MRKKRIPYKKGYDYSPEWLKKKRRLKDRYLKGPRIFPKSITGKERAVELINKTFLAYNAARIQEACRLYVEKMLEPKVYVGLSLSGALTPAGLGKSAVVPLINAGFVDWIVSTGANLFHDLHFAFNLKLHRGTHHIDDTDLKKNNVVRIYDILLSYPDCLVETDRRLREILSQDEFQKEMGSAEFHYLLGKYAAREEEKNHIKGSSILAAAYRAKVPVYTSAPGDSALGMHLAENRLRNFSTRILPSLDVNETAAIVYAAKSSKNKSAVVIIGGGSPKNFMLQTEPHIQEILHIPDVGHDYFLQITDARPDTGGLSGATPHEAVSWGKVDPNRLPDAVVCYLDATVALPLLVHYALAKHKRRPLRRLYAKREEMVKRLERRYWRKNR</sequence>
<dbReference type="Gene3D" id="3.40.910.10">
    <property type="entry name" value="Deoxyhypusine synthase"/>
    <property type="match status" value="1"/>
</dbReference>
<evidence type="ECO:0000256" key="1">
    <source>
        <dbReference type="ARBA" id="ARBA00009892"/>
    </source>
</evidence>
<proteinExistence type="inferred from homology"/>